<evidence type="ECO:0000313" key="3">
    <source>
        <dbReference type="Proteomes" id="UP001464891"/>
    </source>
</evidence>
<dbReference type="SUPFAM" id="SSF52540">
    <property type="entry name" value="P-loop containing nucleoside triphosphate hydrolases"/>
    <property type="match status" value="1"/>
</dbReference>
<dbReference type="GO" id="GO:0005524">
    <property type="term" value="F:ATP binding"/>
    <property type="evidence" value="ECO:0007669"/>
    <property type="project" value="UniProtKB-KW"/>
</dbReference>
<dbReference type="Proteomes" id="UP001464891">
    <property type="component" value="Unassembled WGS sequence"/>
</dbReference>
<sequence length="768" mass="87353">MTVEEALTVVERILPQGRLSKIQAEILRQSWDGKSYTDIALASDYDAGYVKDVGSHLWQLLSKVLGEKVTKHNFRGVLQRFIQREAPSTQPLPPASPLILPKTSTAIAHNLPVRDFSRIVGRDRELAQLLESLTFECPTHCISIEGIGGMGKTTLALSAAYHYLHATSSTANPESGSFLRLFEAIIFTSAKQERLTPQGVLPRLKPERSLRDVFRAIARTLKCSDILLLDFEEQIEQIQDALNRQPTLLIVDNLETLEDWRSILAFLYDLPSTVKVVITSRQQFSFHAIRLEPLPLAESFSLIEQQVQSKNIVLGSADVQTLHHYTSGVPAAIVYAIGQLAAGYPVKHLPSRLTLAVGDYAHFYFQSSMSLLQGTLPHYLLMALALSPGSAPLEAIAHIAGSDNLAHSIEGLAQLLQLSLVNQQAGRYSILALTREYALAELATHPNFEQAARNRWISWFLSYVQQHGGKDGKEWQEYPLLDQEWDNLQAVIEWCIASDRYDEMRQLWQQVNSYTHKQGYRQNRLNVWNTRLDWADWLIQAAEQRQDWFTALEVMLDQGWTLTLLGQSRHLEQAHTLYQKAWELRHYQTLNFQAELAINIAVLRIQQRLFVEATDWLQQAQQLLSRAEIETAMPRSQIQIWYYQGEVAYKTENYNQAHTLFQQVLAQAEYLDWQRAKFLAKDWLADIAIQQQHFSEAQHLLEEGLQAATTNQDTCRVAFCERSLARLEKARGNGAIAQHWAATAKHRFEELGMLTEAKETAVLLQTLV</sequence>
<dbReference type="RefSeq" id="WP_190440299.1">
    <property type="nucleotide sequence ID" value="NZ_JAMPKM010000014.1"/>
</dbReference>
<protein>
    <submittedName>
        <fullName evidence="2">ATP-binding protein</fullName>
    </submittedName>
</protein>
<comment type="caution">
    <text evidence="2">The sequence shown here is derived from an EMBL/GenBank/DDBJ whole genome shotgun (WGS) entry which is preliminary data.</text>
</comment>
<organism evidence="2 3">
    <name type="scientific">Trichocoleus desertorum GB2-A4</name>
    <dbReference type="NCBI Taxonomy" id="2933944"/>
    <lineage>
        <taxon>Bacteria</taxon>
        <taxon>Bacillati</taxon>
        <taxon>Cyanobacteriota</taxon>
        <taxon>Cyanophyceae</taxon>
        <taxon>Leptolyngbyales</taxon>
        <taxon>Trichocoleusaceae</taxon>
        <taxon>Trichocoleus</taxon>
    </lineage>
</organism>
<dbReference type="Gene3D" id="3.40.50.300">
    <property type="entry name" value="P-loop containing nucleotide triphosphate hydrolases"/>
    <property type="match status" value="1"/>
</dbReference>
<dbReference type="InterPro" id="IPR027417">
    <property type="entry name" value="P-loop_NTPase"/>
</dbReference>
<dbReference type="SUPFAM" id="SSF48452">
    <property type="entry name" value="TPR-like"/>
    <property type="match status" value="1"/>
</dbReference>
<keyword evidence="3" id="KW-1185">Reference proteome</keyword>
<dbReference type="Gene3D" id="1.25.40.10">
    <property type="entry name" value="Tetratricopeptide repeat domain"/>
    <property type="match status" value="1"/>
</dbReference>
<dbReference type="InterPro" id="IPR011990">
    <property type="entry name" value="TPR-like_helical_dom_sf"/>
</dbReference>
<proteinExistence type="predicted"/>
<dbReference type="Pfam" id="PF26355">
    <property type="entry name" value="HTH_VMAP-M9"/>
    <property type="match status" value="1"/>
</dbReference>
<dbReference type="InterPro" id="IPR058651">
    <property type="entry name" value="HTH_VMAP-M9"/>
</dbReference>
<gene>
    <name evidence="2" type="ORF">NC998_20515</name>
</gene>
<evidence type="ECO:0000313" key="2">
    <source>
        <dbReference type="EMBL" id="MEP0819486.1"/>
    </source>
</evidence>
<dbReference type="PANTHER" id="PTHR47691">
    <property type="entry name" value="REGULATOR-RELATED"/>
    <property type="match status" value="1"/>
</dbReference>
<feature type="domain" description="vWA-MoxR associated protein N-terminal HTH" evidence="1">
    <location>
        <begin position="1"/>
        <end position="80"/>
    </location>
</feature>
<dbReference type="EMBL" id="JAMPKM010000014">
    <property type="protein sequence ID" value="MEP0819486.1"/>
    <property type="molecule type" value="Genomic_DNA"/>
</dbReference>
<keyword evidence="2" id="KW-0547">Nucleotide-binding</keyword>
<reference evidence="2 3" key="1">
    <citation type="submission" date="2022-04" db="EMBL/GenBank/DDBJ databases">
        <title>Positive selection, recombination, and allopatry shape intraspecific diversity of widespread and dominant cyanobacteria.</title>
        <authorList>
            <person name="Wei J."/>
            <person name="Shu W."/>
            <person name="Hu C."/>
        </authorList>
    </citation>
    <scope>NUCLEOTIDE SEQUENCE [LARGE SCALE GENOMIC DNA]</scope>
    <source>
        <strain evidence="2 3">GB2-A4</strain>
    </source>
</reference>
<name>A0ABV0JEJ7_9CYAN</name>
<accession>A0ABV0JEJ7</accession>
<keyword evidence="2" id="KW-0067">ATP-binding</keyword>
<evidence type="ECO:0000259" key="1">
    <source>
        <dbReference type="Pfam" id="PF26355"/>
    </source>
</evidence>
<dbReference type="PANTHER" id="PTHR47691:SF3">
    <property type="entry name" value="HTH-TYPE TRANSCRIPTIONAL REGULATOR RV0890C-RELATED"/>
    <property type="match status" value="1"/>
</dbReference>